<dbReference type="EMBL" id="BJWI01000002">
    <property type="protein sequence ID" value="GEM00742.1"/>
    <property type="molecule type" value="Genomic_DNA"/>
</dbReference>
<reference evidence="1 4" key="2">
    <citation type="submission" date="2019-07" db="EMBL/GenBank/DDBJ databases">
        <title>Whole genome shotgun sequence of Halolactibacillus halophilus NBRC 100868.</title>
        <authorList>
            <person name="Hosoyama A."/>
            <person name="Uohara A."/>
            <person name="Ohji S."/>
            <person name="Ichikawa N."/>
        </authorList>
    </citation>
    <scope>NUCLEOTIDE SEQUENCE [LARGE SCALE GENOMIC DNA]</scope>
    <source>
        <strain evidence="1 4">NBRC 100868</strain>
    </source>
</reference>
<dbReference type="Proteomes" id="UP000321547">
    <property type="component" value="Unassembled WGS sequence"/>
</dbReference>
<proteinExistence type="predicted"/>
<name>A0A1I5LN12_9BACI</name>
<accession>A0A1I5LN12</accession>
<gene>
    <name evidence="1" type="ORF">HHA03_02740</name>
    <name evidence="2" type="ORF">SAMN05421839_102149</name>
</gene>
<reference evidence="2 3" key="1">
    <citation type="submission" date="2016-10" db="EMBL/GenBank/DDBJ databases">
        <authorList>
            <person name="de Groot N.N."/>
        </authorList>
    </citation>
    <scope>NUCLEOTIDE SEQUENCE [LARGE SCALE GENOMIC DNA]</scope>
    <source>
        <strain evidence="2 3">DSM 17073</strain>
    </source>
</reference>
<evidence type="ECO:0000313" key="3">
    <source>
        <dbReference type="Proteomes" id="UP000242243"/>
    </source>
</evidence>
<dbReference type="AlphaFoldDB" id="A0A1I5LN12"/>
<evidence type="ECO:0000313" key="4">
    <source>
        <dbReference type="Proteomes" id="UP000321547"/>
    </source>
</evidence>
<sequence>MRYKEGKQLSTNQTLASLLETLQARLNVVNEGLFNPEDFNPEKIDDLAALVQFIKSRSHLSLQENEAVIAELKTLRK</sequence>
<evidence type="ECO:0000313" key="1">
    <source>
        <dbReference type="EMBL" id="GEM00742.1"/>
    </source>
</evidence>
<keyword evidence="4" id="KW-1185">Reference proteome</keyword>
<dbReference type="InterPro" id="IPR009507">
    <property type="entry name" value="UPF0435"/>
</dbReference>
<dbReference type="Proteomes" id="UP000242243">
    <property type="component" value="Unassembled WGS sequence"/>
</dbReference>
<dbReference type="EMBL" id="FOXC01000002">
    <property type="protein sequence ID" value="SFO98698.1"/>
    <property type="molecule type" value="Genomic_DNA"/>
</dbReference>
<dbReference type="Pfam" id="PF06569">
    <property type="entry name" value="DUF1128"/>
    <property type="match status" value="1"/>
</dbReference>
<evidence type="ECO:0000313" key="2">
    <source>
        <dbReference type="EMBL" id="SFO98698.1"/>
    </source>
</evidence>
<protein>
    <submittedName>
        <fullName evidence="2">Uncharacterized protein YfkK, UPF0435 family</fullName>
    </submittedName>
</protein>
<organism evidence="2 3">
    <name type="scientific">Halolactibacillus halophilus</name>
    <dbReference type="NCBI Taxonomy" id="306540"/>
    <lineage>
        <taxon>Bacteria</taxon>
        <taxon>Bacillati</taxon>
        <taxon>Bacillota</taxon>
        <taxon>Bacilli</taxon>
        <taxon>Bacillales</taxon>
        <taxon>Bacillaceae</taxon>
        <taxon>Halolactibacillus</taxon>
    </lineage>
</organism>
<dbReference type="STRING" id="306540.SAMN05421839_102149"/>